<accession>A0A371P999</accession>
<reference evidence="2 3" key="1">
    <citation type="submission" date="2018-08" db="EMBL/GenBank/DDBJ databases">
        <title>Aeromicrobium sp. M2KJ-4, whole genome shotgun sequence.</title>
        <authorList>
            <person name="Tuo L."/>
        </authorList>
    </citation>
    <scope>NUCLEOTIDE SEQUENCE [LARGE SCALE GENOMIC DNA]</scope>
    <source>
        <strain evidence="2 3">M2KJ-4</strain>
    </source>
</reference>
<dbReference type="SUPFAM" id="SSF51735">
    <property type="entry name" value="NAD(P)-binding Rossmann-fold domains"/>
    <property type="match status" value="1"/>
</dbReference>
<protein>
    <submittedName>
        <fullName evidence="2">NAD-dependent epimerase/dehydratase family protein</fullName>
    </submittedName>
</protein>
<evidence type="ECO:0000313" key="3">
    <source>
        <dbReference type="Proteomes" id="UP000265581"/>
    </source>
</evidence>
<evidence type="ECO:0000259" key="1">
    <source>
        <dbReference type="Pfam" id="PF01370"/>
    </source>
</evidence>
<evidence type="ECO:0000313" key="2">
    <source>
        <dbReference type="EMBL" id="REK72533.1"/>
    </source>
</evidence>
<dbReference type="Pfam" id="PF01370">
    <property type="entry name" value="Epimerase"/>
    <property type="match status" value="1"/>
</dbReference>
<organism evidence="2 3">
    <name type="scientific">Aeromicrobium endophyticum</name>
    <dbReference type="NCBI Taxonomy" id="2292704"/>
    <lineage>
        <taxon>Bacteria</taxon>
        <taxon>Bacillati</taxon>
        <taxon>Actinomycetota</taxon>
        <taxon>Actinomycetes</taxon>
        <taxon>Propionibacteriales</taxon>
        <taxon>Nocardioidaceae</taxon>
        <taxon>Aeromicrobium</taxon>
    </lineage>
</organism>
<dbReference type="InterPro" id="IPR050177">
    <property type="entry name" value="Lipid_A_modif_metabolic_enz"/>
</dbReference>
<dbReference type="InterPro" id="IPR001509">
    <property type="entry name" value="Epimerase_deHydtase"/>
</dbReference>
<dbReference type="RefSeq" id="WP_119702646.1">
    <property type="nucleotide sequence ID" value="NZ_JBHSOI010000001.1"/>
</dbReference>
<proteinExistence type="predicted"/>
<dbReference type="AlphaFoldDB" id="A0A371P999"/>
<sequence length="336" mass="35951">MSRVVLVTGVAGSFASQVARRLVDLGEDAGIGKVVGIDTILPDADLDGMKFVRADVRTPVIGKVIAVEDVDTVVHLDVNPPQRGRIGGKELNVIGTMQLLAACQRSSTVGKLVLGSSAAVYGSSPRDPAMFNESLLARNGVRSGFPKDIVEVESYVRGFARRRPDVIITTIRAAQVLHADVESPLRNYFSNPVLPSVLGFDPRLQFLSLTDALEIFGQAVVHDRPGTFNAAGEGVVPLSQAARRLGRPLVPMPRLGFASAARRFVRAMGSDIPPDLHRLLTFGRAVDTSALREIFGYEPALTSEQTLDEFAASLRPGILTAMGLSTRGSTTAGRRQ</sequence>
<dbReference type="PANTHER" id="PTHR43245:SF52">
    <property type="entry name" value="NAD-DEPENDENT EPIMERASE_DEHYDRATASE"/>
    <property type="match status" value="1"/>
</dbReference>
<comment type="caution">
    <text evidence="2">The sequence shown here is derived from an EMBL/GenBank/DDBJ whole genome shotgun (WGS) entry which is preliminary data.</text>
</comment>
<dbReference type="Gene3D" id="3.40.50.720">
    <property type="entry name" value="NAD(P)-binding Rossmann-like Domain"/>
    <property type="match status" value="1"/>
</dbReference>
<dbReference type="Proteomes" id="UP000265581">
    <property type="component" value="Unassembled WGS sequence"/>
</dbReference>
<dbReference type="EMBL" id="QUBR01000001">
    <property type="protein sequence ID" value="REK72533.1"/>
    <property type="molecule type" value="Genomic_DNA"/>
</dbReference>
<dbReference type="InterPro" id="IPR036291">
    <property type="entry name" value="NAD(P)-bd_dom_sf"/>
</dbReference>
<feature type="domain" description="NAD-dependent epimerase/dehydratase" evidence="1">
    <location>
        <begin position="5"/>
        <end position="135"/>
    </location>
</feature>
<name>A0A371P999_9ACTN</name>
<keyword evidence="3" id="KW-1185">Reference proteome</keyword>
<dbReference type="OrthoDB" id="3205647at2"/>
<dbReference type="PANTHER" id="PTHR43245">
    <property type="entry name" value="BIFUNCTIONAL POLYMYXIN RESISTANCE PROTEIN ARNA"/>
    <property type="match status" value="1"/>
</dbReference>
<gene>
    <name evidence="2" type="ORF">DX116_02635</name>
</gene>